<dbReference type="Gene3D" id="3.90.550.10">
    <property type="entry name" value="Spore Coat Polysaccharide Biosynthesis Protein SpsA, Chain A"/>
    <property type="match status" value="1"/>
</dbReference>
<organism evidence="2">
    <name type="scientific">Flavobacterium sp. WC2429</name>
    <dbReference type="NCBI Taxonomy" id="3234140"/>
    <lineage>
        <taxon>Bacteria</taxon>
        <taxon>Pseudomonadati</taxon>
        <taxon>Bacteroidota</taxon>
        <taxon>Flavobacteriia</taxon>
        <taxon>Flavobacteriales</taxon>
        <taxon>Flavobacteriaceae</taxon>
        <taxon>Flavobacterium</taxon>
    </lineage>
</organism>
<proteinExistence type="predicted"/>
<dbReference type="EC" id="2.4.-.-" evidence="2"/>
<name>A0AB39WMK5_9FLAO</name>
<reference evidence="2" key="1">
    <citation type="submission" date="2024-07" db="EMBL/GenBank/DDBJ databases">
        <authorList>
            <person name="Biller S.J."/>
        </authorList>
    </citation>
    <scope>NUCLEOTIDE SEQUENCE</scope>
    <source>
        <strain evidence="2">WC2429</strain>
    </source>
</reference>
<evidence type="ECO:0000259" key="1">
    <source>
        <dbReference type="Pfam" id="PF00535"/>
    </source>
</evidence>
<dbReference type="InterPro" id="IPR001173">
    <property type="entry name" value="Glyco_trans_2-like"/>
</dbReference>
<dbReference type="EMBL" id="CP165627">
    <property type="protein sequence ID" value="XDV02335.1"/>
    <property type="molecule type" value="Genomic_DNA"/>
</dbReference>
<gene>
    <name evidence="2" type="ORF">AB3G32_01440</name>
</gene>
<feature type="domain" description="Glycosyltransferase 2-like" evidence="1">
    <location>
        <begin position="6"/>
        <end position="124"/>
    </location>
</feature>
<protein>
    <submittedName>
        <fullName evidence="2">Glycosyltransferase family 2 protein</fullName>
        <ecNumber evidence="2">2.4.-.-</ecNumber>
    </submittedName>
</protein>
<dbReference type="PANTHER" id="PTHR43179">
    <property type="entry name" value="RHAMNOSYLTRANSFERASE WBBL"/>
    <property type="match status" value="1"/>
</dbReference>
<accession>A0AB39WMK5</accession>
<dbReference type="RefSeq" id="WP_369765623.1">
    <property type="nucleotide sequence ID" value="NZ_CP165627.1"/>
</dbReference>
<dbReference type="Pfam" id="PF00535">
    <property type="entry name" value="Glycos_transf_2"/>
    <property type="match status" value="1"/>
</dbReference>
<dbReference type="GO" id="GO:0016757">
    <property type="term" value="F:glycosyltransferase activity"/>
    <property type="evidence" value="ECO:0007669"/>
    <property type="project" value="UniProtKB-KW"/>
</dbReference>
<dbReference type="AlphaFoldDB" id="A0AB39WMK5"/>
<dbReference type="SUPFAM" id="SSF53448">
    <property type="entry name" value="Nucleotide-diphospho-sugar transferases"/>
    <property type="match status" value="1"/>
</dbReference>
<evidence type="ECO:0000313" key="2">
    <source>
        <dbReference type="EMBL" id="XDV02335.1"/>
    </source>
</evidence>
<sequence length="305" mass="34701">MKVFTIIVTYNGIHWIDKCLNSIVSQSEVLVVDNNSSDDTVTYIKTNFPSVKILPQTINYGFGIANNIGINYALQNEADAVFLLNQDAFAQTDCVKKLVIAYQQNSHYGIISPIHLNGKGSGVDHSFLKIISPFNASSLVSDLILGRYSKSIYEIYFINAAAWFIPKTVFYSVGGFDPLFFLYGEDDNYCQRVLFHGFKIGIIPDAMIYHDSNNSNYQIGEAGTEKYFRQFVNSVLVKYGDVNKNNYKKLKKFKMYIFKNIIINLTFFKIGKAILLFEKYKRVDISGIKKSVMKNKIKGSNYLEI</sequence>
<dbReference type="PANTHER" id="PTHR43179:SF7">
    <property type="entry name" value="RHAMNOSYLTRANSFERASE WBBL"/>
    <property type="match status" value="1"/>
</dbReference>
<keyword evidence="2" id="KW-0808">Transferase</keyword>
<keyword evidence="2" id="KW-0328">Glycosyltransferase</keyword>
<dbReference type="CDD" id="cd04186">
    <property type="entry name" value="GT_2_like_c"/>
    <property type="match status" value="1"/>
</dbReference>
<dbReference type="InterPro" id="IPR029044">
    <property type="entry name" value="Nucleotide-diphossugar_trans"/>
</dbReference>